<gene>
    <name evidence="4" type="ORF">EDC03_1743</name>
</gene>
<dbReference type="PANTHER" id="PTHR43584">
    <property type="entry name" value="NUCLEOTIDYL TRANSFERASE"/>
    <property type="match status" value="1"/>
</dbReference>
<dbReference type="EMBL" id="RJKN01000004">
    <property type="protein sequence ID" value="ROP43147.1"/>
    <property type="molecule type" value="Genomic_DNA"/>
</dbReference>
<comment type="caution">
    <text evidence="4">The sequence shown here is derived from an EMBL/GenBank/DDBJ whole genome shotgun (WGS) entry which is preliminary data.</text>
</comment>
<accession>A0A3N1HKU6</accession>
<dbReference type="InterPro" id="IPR050065">
    <property type="entry name" value="GlmU-like"/>
</dbReference>
<dbReference type="GO" id="GO:0016779">
    <property type="term" value="F:nucleotidyltransferase activity"/>
    <property type="evidence" value="ECO:0007669"/>
    <property type="project" value="UniProtKB-KW"/>
</dbReference>
<dbReference type="Pfam" id="PF12804">
    <property type="entry name" value="NTP_transf_3"/>
    <property type="match status" value="1"/>
</dbReference>
<dbReference type="InterPro" id="IPR029044">
    <property type="entry name" value="Nucleotide-diphossugar_trans"/>
</dbReference>
<sequence length="273" mass="27971">MGPHLAGVVLAAGAGTRLRPLTDLRPKALCPVGGTPLLHHALDRLRPALPATGDAEALLAVNAHAHADQVGAVVRGGPAPLAHLQREREALGTAGALGALRGWLDGRDVVLTNADAWLPAGLDGLLDGWDGERARLLVAPAADGHGDPLAAPGTRPGGPVRYVGACLLPWRLVRDLAPVPTGLFEVVWRPERDAGRLDLVRTEQAAVDCGTPARYLAANLAASGGTTVVGAGARVDGTAERCVVWDGAVVERGEHLVGVVRAEGGGRRLTVGG</sequence>
<reference evidence="4 5" key="1">
    <citation type="journal article" date="2015" name="Stand. Genomic Sci.">
        <title>Genomic Encyclopedia of Bacterial and Archaeal Type Strains, Phase III: the genomes of soil and plant-associated and newly described type strains.</title>
        <authorList>
            <person name="Whitman W.B."/>
            <person name="Woyke T."/>
            <person name="Klenk H.P."/>
            <person name="Zhou Y."/>
            <person name="Lilburn T.G."/>
            <person name="Beck B.J."/>
            <person name="De Vos P."/>
            <person name="Vandamme P."/>
            <person name="Eisen J.A."/>
            <person name="Garrity G."/>
            <person name="Hugenholtz P."/>
            <person name="Kyrpides N.C."/>
        </authorList>
    </citation>
    <scope>NUCLEOTIDE SEQUENCE [LARGE SCALE GENOMIC DNA]</scope>
    <source>
        <strain evidence="4 5">CECT 7306</strain>
    </source>
</reference>
<keyword evidence="2 4" id="KW-0548">Nucleotidyltransferase</keyword>
<name>A0A3N1HKU6_9ACTN</name>
<evidence type="ECO:0000313" key="4">
    <source>
        <dbReference type="EMBL" id="ROP43147.1"/>
    </source>
</evidence>
<keyword evidence="5" id="KW-1185">Reference proteome</keyword>
<protein>
    <submittedName>
        <fullName evidence="4">Mannose-1-phosphate guanylyltransferase/MurNAc alpha-1-phosphate uridylyltransferase</fullName>
    </submittedName>
</protein>
<organism evidence="4 5">
    <name type="scientific">Pseudokineococcus lusitanus</name>
    <dbReference type="NCBI Taxonomy" id="763993"/>
    <lineage>
        <taxon>Bacteria</taxon>
        <taxon>Bacillati</taxon>
        <taxon>Actinomycetota</taxon>
        <taxon>Actinomycetes</taxon>
        <taxon>Kineosporiales</taxon>
        <taxon>Kineosporiaceae</taxon>
        <taxon>Pseudokineococcus</taxon>
    </lineage>
</organism>
<dbReference type="InParanoid" id="A0A3N1HKU6"/>
<evidence type="ECO:0000256" key="2">
    <source>
        <dbReference type="ARBA" id="ARBA00022695"/>
    </source>
</evidence>
<proteinExistence type="predicted"/>
<dbReference type="Gene3D" id="3.90.550.10">
    <property type="entry name" value="Spore Coat Polysaccharide Biosynthesis Protein SpsA, Chain A"/>
    <property type="match status" value="1"/>
</dbReference>
<keyword evidence="1 4" id="KW-0808">Transferase</keyword>
<dbReference type="RefSeq" id="WP_123379849.1">
    <property type="nucleotide sequence ID" value="NZ_RJKN01000004.1"/>
</dbReference>
<evidence type="ECO:0000313" key="5">
    <source>
        <dbReference type="Proteomes" id="UP000276232"/>
    </source>
</evidence>
<dbReference type="SUPFAM" id="SSF53448">
    <property type="entry name" value="Nucleotide-diphospho-sugar transferases"/>
    <property type="match status" value="1"/>
</dbReference>
<evidence type="ECO:0000256" key="1">
    <source>
        <dbReference type="ARBA" id="ARBA00022679"/>
    </source>
</evidence>
<feature type="domain" description="MobA-like NTP transferase" evidence="3">
    <location>
        <begin position="7"/>
        <end position="152"/>
    </location>
</feature>
<evidence type="ECO:0000259" key="3">
    <source>
        <dbReference type="Pfam" id="PF12804"/>
    </source>
</evidence>
<dbReference type="Proteomes" id="UP000276232">
    <property type="component" value="Unassembled WGS sequence"/>
</dbReference>
<dbReference type="PANTHER" id="PTHR43584:SF8">
    <property type="entry name" value="N-ACETYLMURAMATE ALPHA-1-PHOSPHATE URIDYLYLTRANSFERASE"/>
    <property type="match status" value="1"/>
</dbReference>
<dbReference type="OrthoDB" id="9801810at2"/>
<dbReference type="InterPro" id="IPR025877">
    <property type="entry name" value="MobA-like_NTP_Trfase"/>
</dbReference>
<dbReference type="AlphaFoldDB" id="A0A3N1HKU6"/>